<comment type="caution">
    <text evidence="17">The sequence shown here is derived from an EMBL/GenBank/DDBJ whole genome shotgun (WGS) entry which is preliminary data.</text>
</comment>
<keyword evidence="10 14" id="KW-0560">Oxidoreductase</keyword>
<evidence type="ECO:0000256" key="3">
    <source>
        <dbReference type="ARBA" id="ARBA00004885"/>
    </source>
</evidence>
<dbReference type="EMBL" id="BMJS01000020">
    <property type="protein sequence ID" value="GGG00590.1"/>
    <property type="molecule type" value="Genomic_DNA"/>
</dbReference>
<dbReference type="PANTHER" id="PTHR21371">
    <property type="entry name" value="KETOL-ACID REDUCTOISOMERASE, MITOCHONDRIAL"/>
    <property type="match status" value="1"/>
</dbReference>
<evidence type="ECO:0000256" key="13">
    <source>
        <dbReference type="ARBA" id="ARBA00049021"/>
    </source>
</evidence>
<keyword evidence="7 14" id="KW-0028">Amino-acid biosynthesis</keyword>
<dbReference type="UniPathway" id="UPA00049">
    <property type="reaction ID" value="UER00060"/>
</dbReference>
<evidence type="ECO:0000256" key="8">
    <source>
        <dbReference type="ARBA" id="ARBA00022723"/>
    </source>
</evidence>
<dbReference type="Gene3D" id="3.40.50.720">
    <property type="entry name" value="NAD(P)-binding Rossmann-like Domain"/>
    <property type="match status" value="1"/>
</dbReference>
<feature type="domain" description="KARI C-terminal knotted" evidence="16">
    <location>
        <begin position="220"/>
        <end position="362"/>
    </location>
</feature>
<dbReference type="OrthoDB" id="9804088at2"/>
<dbReference type="InterPro" id="IPR008927">
    <property type="entry name" value="6-PGluconate_DH-like_C_sf"/>
</dbReference>
<comment type="catalytic activity">
    <reaction evidence="13">
        <text>(2R)-2,3-dihydroxy-3-methylbutanoate + NADP(+) = (2S)-2-acetolactate + NADPH + H(+)</text>
        <dbReference type="Rhea" id="RHEA:22068"/>
        <dbReference type="ChEBI" id="CHEBI:15378"/>
        <dbReference type="ChEBI" id="CHEBI:49072"/>
        <dbReference type="ChEBI" id="CHEBI:57783"/>
        <dbReference type="ChEBI" id="CHEBI:58349"/>
        <dbReference type="ChEBI" id="CHEBI:58476"/>
        <dbReference type="EC" id="1.1.1.86"/>
    </reaction>
</comment>
<dbReference type="SUPFAM" id="SSF48179">
    <property type="entry name" value="6-phosphogluconate dehydrogenase C-terminal domain-like"/>
    <property type="match status" value="1"/>
</dbReference>
<dbReference type="GO" id="GO:0009097">
    <property type="term" value="P:isoleucine biosynthetic process"/>
    <property type="evidence" value="ECO:0007669"/>
    <property type="project" value="UniProtKB-UniRule"/>
</dbReference>
<dbReference type="Pfam" id="PF07991">
    <property type="entry name" value="KARI_N"/>
    <property type="match status" value="1"/>
</dbReference>
<dbReference type="InterPro" id="IPR036291">
    <property type="entry name" value="NAD(P)-bd_dom_sf"/>
</dbReference>
<evidence type="ECO:0000256" key="14">
    <source>
        <dbReference type="PROSITE-ProRule" id="PRU01198"/>
    </source>
</evidence>
<proteinExistence type="inferred from homology"/>
<evidence type="ECO:0000256" key="6">
    <source>
        <dbReference type="ARBA" id="ARBA00015731"/>
    </source>
</evidence>
<protein>
    <recommendedName>
        <fullName evidence="6">Ketol-acid reductoisomerase (NADP(+))</fullName>
        <ecNumber evidence="5">1.1.1.86</ecNumber>
    </recommendedName>
    <alternativeName>
        <fullName evidence="12">Acetohydroxy-acid isomeroreductase</fullName>
    </alternativeName>
</protein>
<dbReference type="InterPro" id="IPR000506">
    <property type="entry name" value="KARI_C"/>
</dbReference>
<feature type="domain" description="KARI N-terminal Rossmann" evidence="15">
    <location>
        <begin position="20"/>
        <end position="219"/>
    </location>
</feature>
<evidence type="ECO:0000256" key="4">
    <source>
        <dbReference type="ARBA" id="ARBA00010318"/>
    </source>
</evidence>
<dbReference type="PROSITE" id="PS51851">
    <property type="entry name" value="KARI_C"/>
    <property type="match status" value="1"/>
</dbReference>
<dbReference type="Gene3D" id="1.10.1040.10">
    <property type="entry name" value="N-(1-d-carboxylethyl)-l-norvaline Dehydrogenase, domain 2"/>
    <property type="match status" value="1"/>
</dbReference>
<reference evidence="17" key="1">
    <citation type="journal article" date="2014" name="Int. J. Syst. Evol. Microbiol.">
        <title>Complete genome sequence of Corynebacterium casei LMG S-19264T (=DSM 44701T), isolated from a smear-ripened cheese.</title>
        <authorList>
            <consortium name="US DOE Joint Genome Institute (JGI-PGF)"/>
            <person name="Walter F."/>
            <person name="Albersmeier A."/>
            <person name="Kalinowski J."/>
            <person name="Ruckert C."/>
        </authorList>
    </citation>
    <scope>NUCLEOTIDE SEQUENCE</scope>
    <source>
        <strain evidence="17">CGMCC 1.15758</strain>
    </source>
</reference>
<dbReference type="RefSeq" id="WP_117003017.1">
    <property type="nucleotide sequence ID" value="NZ_BMJS01000020.1"/>
</dbReference>
<dbReference type="GO" id="GO:0004455">
    <property type="term" value="F:ketol-acid reductoisomerase activity"/>
    <property type="evidence" value="ECO:0007669"/>
    <property type="project" value="UniProtKB-UniRule"/>
</dbReference>
<keyword evidence="11 14" id="KW-0100">Branched-chain amino acid biosynthesis</keyword>
<dbReference type="PANTHER" id="PTHR21371:SF1">
    <property type="entry name" value="KETOL-ACID REDUCTOISOMERASE, MITOCHONDRIAL"/>
    <property type="match status" value="1"/>
</dbReference>
<dbReference type="SUPFAM" id="SSF51735">
    <property type="entry name" value="NAD(P)-binding Rossmann-fold domains"/>
    <property type="match status" value="1"/>
</dbReference>
<keyword evidence="18" id="KW-1185">Reference proteome</keyword>
<dbReference type="Proteomes" id="UP000636949">
    <property type="component" value="Unassembled WGS sequence"/>
</dbReference>
<comment type="pathway">
    <text evidence="3">Amino-acid biosynthesis; L-isoleucine biosynthesis; L-isoleucine from 2-oxobutanoate: step 2/4.</text>
</comment>
<dbReference type="Pfam" id="PF01450">
    <property type="entry name" value="KARI_C"/>
    <property type="match status" value="2"/>
</dbReference>
<accession>A0A8J2Z5B3</accession>
<name>A0A8J2Z5B3_9GAMM</name>
<evidence type="ECO:0000256" key="10">
    <source>
        <dbReference type="ARBA" id="ARBA00023002"/>
    </source>
</evidence>
<keyword evidence="8 14" id="KW-0479">Metal-binding</keyword>
<dbReference type="AlphaFoldDB" id="A0A8J2Z5B3"/>
<dbReference type="EC" id="1.1.1.86" evidence="5"/>
<organism evidence="17 18">
    <name type="scientific">Cysteiniphilum litorale</name>
    <dbReference type="NCBI Taxonomy" id="2056700"/>
    <lineage>
        <taxon>Bacteria</taxon>
        <taxon>Pseudomonadati</taxon>
        <taxon>Pseudomonadota</taxon>
        <taxon>Gammaproteobacteria</taxon>
        <taxon>Thiotrichales</taxon>
        <taxon>Fastidiosibacteraceae</taxon>
        <taxon>Cysteiniphilum</taxon>
    </lineage>
</organism>
<evidence type="ECO:0000256" key="9">
    <source>
        <dbReference type="ARBA" id="ARBA00022842"/>
    </source>
</evidence>
<dbReference type="UniPathway" id="UPA00047">
    <property type="reaction ID" value="UER00056"/>
</dbReference>
<evidence type="ECO:0000256" key="12">
    <source>
        <dbReference type="ARBA" id="ARBA00032744"/>
    </source>
</evidence>
<dbReference type="InterPro" id="IPR013023">
    <property type="entry name" value="KARI"/>
</dbReference>
<evidence type="ECO:0000256" key="2">
    <source>
        <dbReference type="ARBA" id="ARBA00004864"/>
    </source>
</evidence>
<feature type="binding site" evidence="14">
    <location>
        <position position="228"/>
    </location>
    <ligand>
        <name>Mg(2+)</name>
        <dbReference type="ChEBI" id="CHEBI:18420"/>
        <label>1</label>
    </ligand>
</feature>
<gene>
    <name evidence="17" type="ORF">GCM10010995_17420</name>
</gene>
<comment type="caution">
    <text evidence="14">Lacks conserved residue(s) required for the propagation of feature annotation.</text>
</comment>
<evidence type="ECO:0000256" key="1">
    <source>
        <dbReference type="ARBA" id="ARBA00001946"/>
    </source>
</evidence>
<dbReference type="PROSITE" id="PS51850">
    <property type="entry name" value="KARI_N"/>
    <property type="match status" value="1"/>
</dbReference>
<dbReference type="GO" id="GO:0046872">
    <property type="term" value="F:metal ion binding"/>
    <property type="evidence" value="ECO:0007669"/>
    <property type="project" value="UniProtKB-UniRule"/>
</dbReference>
<comment type="similarity">
    <text evidence="4 14">Belongs to the ketol-acid reductoisomerase family.</text>
</comment>
<reference evidence="17" key="2">
    <citation type="submission" date="2020-09" db="EMBL/GenBank/DDBJ databases">
        <authorList>
            <person name="Sun Q."/>
            <person name="Zhou Y."/>
        </authorList>
    </citation>
    <scope>NUCLEOTIDE SEQUENCE</scope>
    <source>
        <strain evidence="17">CGMCC 1.15758</strain>
    </source>
</reference>
<dbReference type="GO" id="GO:0009099">
    <property type="term" value="P:L-valine biosynthetic process"/>
    <property type="evidence" value="ECO:0007669"/>
    <property type="project" value="UniProtKB-UniRule"/>
</dbReference>
<feature type="binding site" evidence="14">
    <location>
        <position position="232"/>
    </location>
    <ligand>
        <name>Mg(2+)</name>
        <dbReference type="ChEBI" id="CHEBI:18420"/>
        <label>1</label>
    </ligand>
</feature>
<comment type="pathway">
    <text evidence="2">Amino-acid biosynthesis; L-valine biosynthesis; L-valine from pyruvate: step 2/4.</text>
</comment>
<keyword evidence="9 14" id="KW-0460">Magnesium</keyword>
<evidence type="ECO:0000259" key="16">
    <source>
        <dbReference type="PROSITE" id="PS51851"/>
    </source>
</evidence>
<evidence type="ECO:0000256" key="5">
    <source>
        <dbReference type="ARBA" id="ARBA00013102"/>
    </source>
</evidence>
<evidence type="ECO:0000313" key="18">
    <source>
        <dbReference type="Proteomes" id="UP000636949"/>
    </source>
</evidence>
<evidence type="ECO:0000259" key="15">
    <source>
        <dbReference type="PROSITE" id="PS51850"/>
    </source>
</evidence>
<comment type="cofactor">
    <cofactor evidence="1">
        <name>Mg(2+)</name>
        <dbReference type="ChEBI" id="CHEBI:18420"/>
    </cofactor>
</comment>
<evidence type="ECO:0000313" key="17">
    <source>
        <dbReference type="EMBL" id="GGG00590.1"/>
    </source>
</evidence>
<sequence>MKIQSNIFDVKEYNLGGGSETIVAGGRHLFSKLPQAFDGIKQIGVIGWSSQGPAQAQNLRDSLADTDIKVCVGLRANSKSEKSAEAAGFSKADGTLGEMFDVISKSDLAIILISDAAQAELYKEIFAAAKPGSTLGFSHGFLIGYMKTINAPIRNDINIVAMCPKGMGPSVRRLYEQGKTVNGAGINSSIAVYQDINGKATDYALAWAIACGAPFVFPTTMEMEYRSDIFGERGVLLGAVHGIIEVLYRHFTDNGVNPEEAFKRTAEAITGNISKTISTQGLKKVYDSFSSADKEKFENAYNAAYTPCLDILFEIYEDVESGNEFRSVTLAGKRHSRLPMGKIDGTDMWKVGEKVRSQRDNNNMPNDPITAGVYLACIIAQVDVLAEKGHSYSEIVNESIIEAVDSLNPYMHFKGVAHMVDNCSTTARLGARKWAPRFDYNLMQQAIPAINQKASGNAPFTKFANHPVHEALAVCSTLRPSVDISVVC</sequence>
<feature type="binding site" evidence="14">
    <location>
        <position position="228"/>
    </location>
    <ligand>
        <name>Mg(2+)</name>
        <dbReference type="ChEBI" id="CHEBI:18420"/>
        <label>2</label>
    </ligand>
</feature>
<evidence type="ECO:0000256" key="7">
    <source>
        <dbReference type="ARBA" id="ARBA00022605"/>
    </source>
</evidence>
<dbReference type="InterPro" id="IPR013328">
    <property type="entry name" value="6PGD_dom2"/>
</dbReference>
<dbReference type="InterPro" id="IPR013116">
    <property type="entry name" value="KARI_N"/>
</dbReference>
<evidence type="ECO:0000256" key="11">
    <source>
        <dbReference type="ARBA" id="ARBA00023304"/>
    </source>
</evidence>